<organism evidence="4 5">
    <name type="scientific">Vallitalea pronyensis</name>
    <dbReference type="NCBI Taxonomy" id="1348613"/>
    <lineage>
        <taxon>Bacteria</taxon>
        <taxon>Bacillati</taxon>
        <taxon>Bacillota</taxon>
        <taxon>Clostridia</taxon>
        <taxon>Lachnospirales</taxon>
        <taxon>Vallitaleaceae</taxon>
        <taxon>Vallitalea</taxon>
    </lineage>
</organism>
<dbReference type="PANTHER" id="PTHR43649">
    <property type="entry name" value="ARABINOSE-BINDING PROTEIN-RELATED"/>
    <property type="match status" value="1"/>
</dbReference>
<feature type="domain" description="DUF3502" evidence="3">
    <location>
        <begin position="463"/>
        <end position="529"/>
    </location>
</feature>
<protein>
    <submittedName>
        <fullName evidence="4">ABC transporter substrate-binding protein</fullName>
    </submittedName>
</protein>
<keyword evidence="2" id="KW-0732">Signal</keyword>
<proteinExistence type="predicted"/>
<evidence type="ECO:0000313" key="4">
    <source>
        <dbReference type="EMBL" id="QUI21601.1"/>
    </source>
</evidence>
<dbReference type="InterPro" id="IPR050490">
    <property type="entry name" value="Bact_solute-bd_prot1"/>
</dbReference>
<dbReference type="AlphaFoldDB" id="A0A8J8MHL8"/>
<sequence length="533" mass="60688">MMKLKSKILALLMIVLLVVSGVGCGSEKATNGGEESKNPSSSSNTESNDNGESEGTQDTKEELEFVELTYLALGNVPTNGQLELAMEEWNKILKEEINAHLKIEWVEWADWLTKYNLLMVSGEPIDLITSGDWLDMWANAEKGAFMPLDNLIQYAPLTSADIQDHEWENCKLDGTTYFFPENNYTQYVNHGMYYRGDWAKEFGIEVTDYKSLGDYLQAVKDNKEGVIPFDVNGTQYELFDGWVTSELGAMNLLMIPTGFHKVVWAKSKDDLFNVYSPIFSDEFVDFAVMMKEWGDAGYWREDVLNFKGDTRELFKAGQSGADQHHTQTYRTLRYEMDNLVPGSDIQFFPFASTKKNLVQTPVIHGAMAVGANSQNPERAVMAYEIMRQNEEFYRLFNFGREGVQYIIEDGVKKRPEGYVDAEHEFYTDFWAGREDKFELPTDTEFAGIYDLWEDFNSYAIPDPYSRFIFDRTSVEAELAAISDVTSVFGPAITYGKTGDPVAAVEEYREALKKAGIDKVLEEVQKQMNDHSNF</sequence>
<feature type="chain" id="PRO_5039176044" evidence="2">
    <location>
        <begin position="26"/>
        <end position="533"/>
    </location>
</feature>
<name>A0A8J8MHL8_9FIRM</name>
<feature type="region of interest" description="Disordered" evidence="1">
    <location>
        <begin position="27"/>
        <end position="58"/>
    </location>
</feature>
<keyword evidence="5" id="KW-1185">Reference proteome</keyword>
<feature type="signal peptide" evidence="2">
    <location>
        <begin position="1"/>
        <end position="25"/>
    </location>
</feature>
<dbReference type="PROSITE" id="PS51257">
    <property type="entry name" value="PROKAR_LIPOPROTEIN"/>
    <property type="match status" value="1"/>
</dbReference>
<dbReference type="PANTHER" id="PTHR43649:SF17">
    <property type="entry name" value="ABC TRANSPORTER SOLUTE BINDING PROTEIN-SUGAR TRANSPORT"/>
    <property type="match status" value="1"/>
</dbReference>
<dbReference type="SUPFAM" id="SSF53850">
    <property type="entry name" value="Periplasmic binding protein-like II"/>
    <property type="match status" value="1"/>
</dbReference>
<reference evidence="4" key="1">
    <citation type="submission" date="2020-07" db="EMBL/GenBank/DDBJ databases">
        <title>Vallitalea pronyensis genome.</title>
        <authorList>
            <person name="Postec A."/>
        </authorList>
    </citation>
    <scope>NUCLEOTIDE SEQUENCE</scope>
    <source>
        <strain evidence="4">FatNI3</strain>
    </source>
</reference>
<evidence type="ECO:0000259" key="3">
    <source>
        <dbReference type="Pfam" id="PF12010"/>
    </source>
</evidence>
<dbReference type="EMBL" id="CP058649">
    <property type="protein sequence ID" value="QUI21601.1"/>
    <property type="molecule type" value="Genomic_DNA"/>
</dbReference>
<dbReference type="KEGG" id="vpy:HZI73_04525"/>
<dbReference type="Pfam" id="PF12010">
    <property type="entry name" value="DUF3502"/>
    <property type="match status" value="1"/>
</dbReference>
<dbReference type="Gene3D" id="3.40.190.10">
    <property type="entry name" value="Periplasmic binding protein-like II"/>
    <property type="match status" value="1"/>
</dbReference>
<dbReference type="RefSeq" id="WP_212697071.1">
    <property type="nucleotide sequence ID" value="NZ_CP058649.1"/>
</dbReference>
<dbReference type="Proteomes" id="UP000683246">
    <property type="component" value="Chromosome"/>
</dbReference>
<evidence type="ECO:0000256" key="2">
    <source>
        <dbReference type="SAM" id="SignalP"/>
    </source>
</evidence>
<evidence type="ECO:0000256" key="1">
    <source>
        <dbReference type="SAM" id="MobiDB-lite"/>
    </source>
</evidence>
<evidence type="ECO:0000313" key="5">
    <source>
        <dbReference type="Proteomes" id="UP000683246"/>
    </source>
</evidence>
<gene>
    <name evidence="4" type="ORF">HZI73_04525</name>
</gene>
<feature type="compositionally biased region" description="Low complexity" evidence="1">
    <location>
        <begin position="38"/>
        <end position="54"/>
    </location>
</feature>
<accession>A0A8J8MHL8</accession>
<dbReference type="InterPro" id="IPR022627">
    <property type="entry name" value="DUF3502"/>
</dbReference>